<evidence type="ECO:0000313" key="3">
    <source>
        <dbReference type="Proteomes" id="UP001589608"/>
    </source>
</evidence>
<accession>A0ABV5MCL6</accession>
<dbReference type="Proteomes" id="UP001589608">
    <property type="component" value="Unassembled WGS sequence"/>
</dbReference>
<feature type="transmembrane region" description="Helical" evidence="1">
    <location>
        <begin position="80"/>
        <end position="104"/>
    </location>
</feature>
<dbReference type="RefSeq" id="WP_223092296.1">
    <property type="nucleotide sequence ID" value="NZ_CP061913.1"/>
</dbReference>
<dbReference type="EMBL" id="JBHMCA010000047">
    <property type="protein sequence ID" value="MFB9446586.1"/>
    <property type="molecule type" value="Genomic_DNA"/>
</dbReference>
<reference evidence="2 3" key="1">
    <citation type="submission" date="2024-09" db="EMBL/GenBank/DDBJ databases">
        <authorList>
            <person name="Sun Q."/>
            <person name="Mori K."/>
        </authorList>
    </citation>
    <scope>NUCLEOTIDE SEQUENCE [LARGE SCALE GENOMIC DNA]</scope>
    <source>
        <strain evidence="2 3">JCM 3307</strain>
    </source>
</reference>
<proteinExistence type="predicted"/>
<dbReference type="InterPro" id="IPR036628">
    <property type="entry name" value="Clp_N_dom_sf"/>
</dbReference>
<evidence type="ECO:0000313" key="2">
    <source>
        <dbReference type="EMBL" id="MFB9446586.1"/>
    </source>
</evidence>
<evidence type="ECO:0008006" key="4">
    <source>
        <dbReference type="Google" id="ProtNLM"/>
    </source>
</evidence>
<keyword evidence="1" id="KW-0812">Transmembrane</keyword>
<comment type="caution">
    <text evidence="2">The sequence shown here is derived from an EMBL/GenBank/DDBJ whole genome shotgun (WGS) entry which is preliminary data.</text>
</comment>
<protein>
    <recommendedName>
        <fullName evidence="4">Clp R domain-containing protein</fullName>
    </recommendedName>
</protein>
<sequence length="106" mass="10984">MSLAEKAPHIGTEHLLAALVRRGPKDVVTDLSTWGATPEAVNVLLARLAGGRGVEMPPEGGPAAVNLARRSRLRSARGRALVVLAVILLPLLLVVGVCVLGPIFGP</sequence>
<name>A0ABV5MCL6_9ACTN</name>
<keyword evidence="1" id="KW-0472">Membrane</keyword>
<keyword evidence="1" id="KW-1133">Transmembrane helix</keyword>
<organism evidence="2 3">
    <name type="scientific">Dactylosporangium vinaceum</name>
    <dbReference type="NCBI Taxonomy" id="53362"/>
    <lineage>
        <taxon>Bacteria</taxon>
        <taxon>Bacillati</taxon>
        <taxon>Actinomycetota</taxon>
        <taxon>Actinomycetes</taxon>
        <taxon>Micromonosporales</taxon>
        <taxon>Micromonosporaceae</taxon>
        <taxon>Dactylosporangium</taxon>
    </lineage>
</organism>
<keyword evidence="3" id="KW-1185">Reference proteome</keyword>
<gene>
    <name evidence="2" type="ORF">ACFFTR_26155</name>
</gene>
<evidence type="ECO:0000256" key="1">
    <source>
        <dbReference type="SAM" id="Phobius"/>
    </source>
</evidence>
<dbReference type="Gene3D" id="1.10.1780.10">
    <property type="entry name" value="Clp, N-terminal domain"/>
    <property type="match status" value="1"/>
</dbReference>